<keyword evidence="3" id="KW-1185">Reference proteome</keyword>
<dbReference type="EMBL" id="RXOE01000003">
    <property type="protein sequence ID" value="RTQ33679.1"/>
    <property type="molecule type" value="Genomic_DNA"/>
</dbReference>
<comment type="caution">
    <text evidence="2">The sequence shown here is derived from an EMBL/GenBank/DDBJ whole genome shotgun (WGS) entry which is preliminary data.</text>
</comment>
<dbReference type="OrthoDB" id="9757917at2"/>
<feature type="region of interest" description="Disordered" evidence="1">
    <location>
        <begin position="1442"/>
        <end position="1464"/>
    </location>
</feature>
<feature type="compositionally biased region" description="Low complexity" evidence="1">
    <location>
        <begin position="1446"/>
        <end position="1456"/>
    </location>
</feature>
<dbReference type="Proteomes" id="UP000267418">
    <property type="component" value="Unassembled WGS sequence"/>
</dbReference>
<name>A0A431TKQ4_9BURK</name>
<gene>
    <name evidence="2" type="ORF">EJP69_14995</name>
</gene>
<sequence>MEGYWVLENGDEIGYQAKYHLKSKDVDWEKIDESVTTALKLHRRLRKYVIALACDLTDITAGKGKKGWEYWTDHKKKWEVEARSTVGHDVTFDPWTASVTSGMLMEPNMSGLAAYWFGTLPLSSQWMNTQIHRAVADLDERYHAEDHVHVDVERLFDLVLRSEKGLEYLRAELQRLRDSSSKHLVNVPGDPGLYTEVMEKAMADVAEVLQVAELIDSASWTPWRTHNWRQQAKTAQGSVSLLATRIRESLKVAGITDEARRQGRSAIDRLSRTIANLAQLERIWSGFALQAERDRAILLHGRGGAGKSHLLAHQAEAAVCEGRPVVLVLGQHLRAGTPIWPQILQRLGVEGTPEKFLQALDVSAEAASRRALFLIDALNEGAGTTVWRGEIASFLETFKPFLNVVCVLSCRTEYLPYVLPKAVQDLVQIEIRGFVTPEEQRNAARVYMDRKGIARPSTPWLAEEFTNPLFLRSVCVALQRDNKHEFPRGLAGIKKILAFYVESVARHLVPDYEGSNDLRSPTWATLLAIADAMAKGRCDFLSREAASAIAQMKFASFATPANQTWLEVLQRSGLFRFDPDPDAIVGEDDSLPSSIDVIRFSFQRFQDHLMTEALLSPVTDVRRAFASRGALHFLTDRKSWTAASAGLFEALAVQVPERFGCELVDVLPGGFARWHGTTGIDLAFLESIRLRSSAAFSARTTELFEQGGDCGKWAVSVLLELASIPDHPWNAEGMHTRLSSVSLPQRDSRWSLALNDIGQEDDSYGFNLLCVWCASPEAASAVDQTRELTALALGWCLTSSNRRVRDKATKAITHLMLAQPGVLGYLAERLAHVDDLYVGERLWAAAFAACCLDPSQSRLSSYAQTAWRSVFDHPRPPANLLMRDYARAIVELASREGAGIEGISIGRCKPPYADAAIRLNKVPKLSDAWQKKLSDGASRIVSSCSHFGDFGDYDIKPAMGAITTVPLSTPQEPSKADAFRDFKKSVLEDRPERMAAFDELASHRRLMRIPQMVEKRGAFSFRSKKPSARELAKAEELERRFLARLTTDEVQSFERNAKPWLEDSHLPAVPKIDVARCCTWVALRAIAIGGSAVDKGNDAYGSSSERPTVERLGKKYQWLALSELLCGLTSTLFLESGWGEEHTLRSYDLPVDVGLVRDIDPTVLSFKSGSTTRPEDDWLLGPEIALESVGEAQLSSWPSRSDPGKDFDKLVVRTNTDGHRWFLLYEHAHVTEQYPEKTREHGLRQQEFRRVFSVFVETSQLDEFIAALSKDQQVDVSEWEVPQLIDTPYFGEWPWRATWPQAQWSERVSKISPAVRMTFPLTEYAWESHLDLSLPEGARAHMPAPWLARKLNLDLVPTLREMLDPQRSQGTFIQKISPQGSVALLQERALDRLHVEAALTCVWLLVAERNAWPDGSNAAGTWRRTEGVAWLKAGHIMSKTWKRDGSAANASSAARTARGRPRGK</sequence>
<evidence type="ECO:0000313" key="2">
    <source>
        <dbReference type="EMBL" id="RTQ33679.1"/>
    </source>
</evidence>
<evidence type="ECO:0000313" key="3">
    <source>
        <dbReference type="Proteomes" id="UP000267418"/>
    </source>
</evidence>
<accession>A0A431TKQ4</accession>
<dbReference type="RefSeq" id="WP_126471149.1">
    <property type="nucleotide sequence ID" value="NZ_RXOE01000003.1"/>
</dbReference>
<reference evidence="2 3" key="1">
    <citation type="submission" date="2018-12" db="EMBL/GenBank/DDBJ databases">
        <title>The genome of Variovorax gossypii DSM 100435.</title>
        <authorList>
            <person name="Gao J."/>
            <person name="Sun J."/>
        </authorList>
    </citation>
    <scope>NUCLEOTIDE SEQUENCE [LARGE SCALE GENOMIC DNA]</scope>
    <source>
        <strain evidence="2 3">DSM 100435</strain>
    </source>
</reference>
<dbReference type="InterPro" id="IPR027417">
    <property type="entry name" value="P-loop_NTPase"/>
</dbReference>
<keyword evidence="2" id="KW-0067">ATP-binding</keyword>
<dbReference type="SUPFAM" id="SSF52540">
    <property type="entry name" value="P-loop containing nucleoside triphosphate hydrolases"/>
    <property type="match status" value="1"/>
</dbReference>
<protein>
    <submittedName>
        <fullName evidence="2">ATP-binding protein</fullName>
    </submittedName>
</protein>
<dbReference type="GO" id="GO:0005524">
    <property type="term" value="F:ATP binding"/>
    <property type="evidence" value="ECO:0007669"/>
    <property type="project" value="UniProtKB-KW"/>
</dbReference>
<organism evidence="2 3">
    <name type="scientific">Variovorax gossypii</name>
    <dbReference type="NCBI Taxonomy" id="1679495"/>
    <lineage>
        <taxon>Bacteria</taxon>
        <taxon>Pseudomonadati</taxon>
        <taxon>Pseudomonadota</taxon>
        <taxon>Betaproteobacteria</taxon>
        <taxon>Burkholderiales</taxon>
        <taxon>Comamonadaceae</taxon>
        <taxon>Variovorax</taxon>
    </lineage>
</organism>
<keyword evidence="2" id="KW-0547">Nucleotide-binding</keyword>
<proteinExistence type="predicted"/>
<evidence type="ECO:0000256" key="1">
    <source>
        <dbReference type="SAM" id="MobiDB-lite"/>
    </source>
</evidence>